<dbReference type="RefSeq" id="XP_007919011.1">
    <property type="nucleotide sequence ID" value="XM_007920820.1"/>
</dbReference>
<organism evidence="1 2">
    <name type="scientific">Phaeoacremonium minimum (strain UCR-PA7)</name>
    <name type="common">Esca disease fungus</name>
    <name type="synonym">Togninia minima</name>
    <dbReference type="NCBI Taxonomy" id="1286976"/>
    <lineage>
        <taxon>Eukaryota</taxon>
        <taxon>Fungi</taxon>
        <taxon>Dikarya</taxon>
        <taxon>Ascomycota</taxon>
        <taxon>Pezizomycotina</taxon>
        <taxon>Sordariomycetes</taxon>
        <taxon>Sordariomycetidae</taxon>
        <taxon>Togniniales</taxon>
        <taxon>Togniniaceae</taxon>
        <taxon>Phaeoacremonium</taxon>
    </lineage>
</organism>
<gene>
    <name evidence="1" type="ORF">UCRPA7_8303</name>
</gene>
<dbReference type="EMBL" id="KB933351">
    <property type="protein sequence ID" value="EON96232.1"/>
    <property type="molecule type" value="Genomic_DNA"/>
</dbReference>
<dbReference type="KEGG" id="tmn:UCRPA7_8303"/>
<reference evidence="2" key="1">
    <citation type="journal article" date="2013" name="Genome Announc.">
        <title>Draft genome sequence of the ascomycete Phaeoacremonium aleophilum strain UCR-PA7, a causal agent of the esca disease complex in grapevines.</title>
        <authorList>
            <person name="Blanco-Ulate B."/>
            <person name="Rolshausen P."/>
            <person name="Cantu D."/>
        </authorList>
    </citation>
    <scope>NUCLEOTIDE SEQUENCE [LARGE SCALE GENOMIC DNA]</scope>
    <source>
        <strain evidence="2">UCR-PA7</strain>
    </source>
</reference>
<dbReference type="GeneID" id="19329143"/>
<protein>
    <submittedName>
        <fullName evidence="1">Putative f-box domain protein</fullName>
    </submittedName>
</protein>
<sequence length="530" mass="60203">MALLSLPTELIQRIVHETIPEDFEHVVLACKQLHVASSVFLQQYNLRRKRYRHFSLSIFRIATTSRSGRDRTGVVHWDTVTEATGIKIKSVPDLLLHIAEDPVIARYIQTLNIKDDNYYHDPLRKDLDDAGGTFYPHVKDNPGPLCELVRHSPYLREAGVDLEKWITRMIDDEWMTKYMDSNAARDTALLLTLLPNVTELAPDQDWGRIPDSHKDPELWQVLDVIVRWANDKSLPSASLSRLEVVKPSVGIGYERRRGLSSSAPFLALNSVREFYAGSCIFYADGYTGFPFDPRYETYGANLEKIELVGSVARFRELGELLSRAPQLRCFHFAYETKWHGCGHNWNVGAFINAIQENVGDTLEELSITILHCYGGRGTTLDDMTGFKRLKALELDVNMLMAPAFNKFSKNEEWLDEEGPPGDAAMPRLVDMLPSSIEAVRLFNQEYNEKQMECVRALFKGLQEEQSMKLPHLQLVELVSPETETETSVDALQTLAAVRDAGGKVVLRTNARACHPQFAVTFLERFGVDDW</sequence>
<keyword evidence="2" id="KW-1185">Reference proteome</keyword>
<name>R8BAD1_PHAM7</name>
<evidence type="ECO:0000313" key="1">
    <source>
        <dbReference type="EMBL" id="EON96232.1"/>
    </source>
</evidence>
<dbReference type="eggNOG" id="ENOG502S39N">
    <property type="taxonomic scope" value="Eukaryota"/>
</dbReference>
<dbReference type="AlphaFoldDB" id="R8BAD1"/>
<dbReference type="HOGENOM" id="CLU_038735_0_0_1"/>
<dbReference type="OrthoDB" id="5421601at2759"/>
<accession>R8BAD1</accession>
<evidence type="ECO:0000313" key="2">
    <source>
        <dbReference type="Proteomes" id="UP000014074"/>
    </source>
</evidence>
<dbReference type="Proteomes" id="UP000014074">
    <property type="component" value="Unassembled WGS sequence"/>
</dbReference>
<proteinExistence type="predicted"/>